<reference evidence="2 3" key="1">
    <citation type="journal article" date="2018" name="Nat. Ecol. Evol.">
        <title>Shark genomes provide insights into elasmobranch evolution and the origin of vertebrates.</title>
        <authorList>
            <person name="Hara Y"/>
            <person name="Yamaguchi K"/>
            <person name="Onimaru K"/>
            <person name="Kadota M"/>
            <person name="Koyanagi M"/>
            <person name="Keeley SD"/>
            <person name="Tatsumi K"/>
            <person name="Tanaka K"/>
            <person name="Motone F"/>
            <person name="Kageyama Y"/>
            <person name="Nozu R"/>
            <person name="Adachi N"/>
            <person name="Nishimura O"/>
            <person name="Nakagawa R"/>
            <person name="Tanegashima C"/>
            <person name="Kiyatake I"/>
            <person name="Matsumoto R"/>
            <person name="Murakumo K"/>
            <person name="Nishida K"/>
            <person name="Terakita A"/>
            <person name="Kuratani S"/>
            <person name="Sato K"/>
            <person name="Hyodo S Kuraku.S."/>
        </authorList>
    </citation>
    <scope>NUCLEOTIDE SEQUENCE [LARGE SCALE GENOMIC DNA]</scope>
</reference>
<proteinExistence type="predicted"/>
<dbReference type="OrthoDB" id="9950684at2759"/>
<gene>
    <name evidence="2" type="ORF">scyTo_0004294</name>
</gene>
<feature type="region of interest" description="Disordered" evidence="1">
    <location>
        <begin position="103"/>
        <end position="147"/>
    </location>
</feature>
<accession>A0A401NPA2</accession>
<protein>
    <submittedName>
        <fullName evidence="2">Uncharacterized protein</fullName>
    </submittedName>
</protein>
<feature type="compositionally biased region" description="Low complexity" evidence="1">
    <location>
        <begin position="132"/>
        <end position="147"/>
    </location>
</feature>
<evidence type="ECO:0000313" key="2">
    <source>
        <dbReference type="EMBL" id="GCB62711.1"/>
    </source>
</evidence>
<organism evidence="2 3">
    <name type="scientific">Scyliorhinus torazame</name>
    <name type="common">Cloudy catshark</name>
    <name type="synonym">Catulus torazame</name>
    <dbReference type="NCBI Taxonomy" id="75743"/>
    <lineage>
        <taxon>Eukaryota</taxon>
        <taxon>Metazoa</taxon>
        <taxon>Chordata</taxon>
        <taxon>Craniata</taxon>
        <taxon>Vertebrata</taxon>
        <taxon>Chondrichthyes</taxon>
        <taxon>Elasmobranchii</taxon>
        <taxon>Galeomorphii</taxon>
        <taxon>Galeoidea</taxon>
        <taxon>Carcharhiniformes</taxon>
        <taxon>Scyliorhinidae</taxon>
        <taxon>Scyliorhinus</taxon>
    </lineage>
</organism>
<comment type="caution">
    <text evidence="2">The sequence shown here is derived from an EMBL/GenBank/DDBJ whole genome shotgun (WGS) entry which is preliminary data.</text>
</comment>
<dbReference type="AlphaFoldDB" id="A0A401NPA2"/>
<keyword evidence="3" id="KW-1185">Reference proteome</keyword>
<evidence type="ECO:0000313" key="3">
    <source>
        <dbReference type="Proteomes" id="UP000288216"/>
    </source>
</evidence>
<dbReference type="Proteomes" id="UP000288216">
    <property type="component" value="Unassembled WGS sequence"/>
</dbReference>
<evidence type="ECO:0000256" key="1">
    <source>
        <dbReference type="SAM" id="MobiDB-lite"/>
    </source>
</evidence>
<dbReference type="STRING" id="75743.A0A401NPA2"/>
<name>A0A401NPA2_SCYTO</name>
<sequence>MRLEEQLNIFLEDADPEATLEVGADMRKIQHCFQRLKCLGKELKPGLQTENGLPSPDPHGADIMNAEKKLREIVQQRDNEINILVNMLKKEKTRAQDAIRQINSENFGKIPPPSAQSSKEFNSRQGSRRFSESGFSSNINSSGSESTFSCRRLGTHLNIHLYFNNLLEIE</sequence>
<dbReference type="EMBL" id="BFAA01001263">
    <property type="protein sequence ID" value="GCB62711.1"/>
    <property type="molecule type" value="Genomic_DNA"/>
</dbReference>